<proteinExistence type="predicted"/>
<comment type="caution">
    <text evidence="2">The sequence shown here is derived from an EMBL/GenBank/DDBJ whole genome shotgun (WGS) entry which is preliminary data.</text>
</comment>
<dbReference type="Proteomes" id="UP000299102">
    <property type="component" value="Unassembled WGS sequence"/>
</dbReference>
<dbReference type="AlphaFoldDB" id="A0A4C1Y6B3"/>
<evidence type="ECO:0000256" key="1">
    <source>
        <dbReference type="SAM" id="MobiDB-lite"/>
    </source>
</evidence>
<reference evidence="2 3" key="1">
    <citation type="journal article" date="2019" name="Commun. Biol.">
        <title>The bagworm genome reveals a unique fibroin gene that provides high tensile strength.</title>
        <authorList>
            <person name="Kono N."/>
            <person name="Nakamura H."/>
            <person name="Ohtoshi R."/>
            <person name="Tomita M."/>
            <person name="Numata K."/>
            <person name="Arakawa K."/>
        </authorList>
    </citation>
    <scope>NUCLEOTIDE SEQUENCE [LARGE SCALE GENOMIC DNA]</scope>
</reference>
<name>A0A4C1Y6B3_EUMVA</name>
<evidence type="ECO:0000313" key="3">
    <source>
        <dbReference type="Proteomes" id="UP000299102"/>
    </source>
</evidence>
<organism evidence="2 3">
    <name type="scientific">Eumeta variegata</name>
    <name type="common">Bagworm moth</name>
    <name type="synonym">Eumeta japonica</name>
    <dbReference type="NCBI Taxonomy" id="151549"/>
    <lineage>
        <taxon>Eukaryota</taxon>
        <taxon>Metazoa</taxon>
        <taxon>Ecdysozoa</taxon>
        <taxon>Arthropoda</taxon>
        <taxon>Hexapoda</taxon>
        <taxon>Insecta</taxon>
        <taxon>Pterygota</taxon>
        <taxon>Neoptera</taxon>
        <taxon>Endopterygota</taxon>
        <taxon>Lepidoptera</taxon>
        <taxon>Glossata</taxon>
        <taxon>Ditrysia</taxon>
        <taxon>Tineoidea</taxon>
        <taxon>Psychidae</taxon>
        <taxon>Oiketicinae</taxon>
        <taxon>Eumeta</taxon>
    </lineage>
</organism>
<feature type="region of interest" description="Disordered" evidence="1">
    <location>
        <begin position="76"/>
        <end position="109"/>
    </location>
</feature>
<protein>
    <submittedName>
        <fullName evidence="2">Uncharacterized protein</fullName>
    </submittedName>
</protein>
<dbReference type="EMBL" id="BGZK01001108">
    <property type="protein sequence ID" value="GBP71436.1"/>
    <property type="molecule type" value="Genomic_DNA"/>
</dbReference>
<feature type="region of interest" description="Disordered" evidence="1">
    <location>
        <begin position="20"/>
        <end position="47"/>
    </location>
</feature>
<sequence>MSLRTSAQRIVHVYRRWPVDGSRPLPEAREGRPARASTAASHSPAVHIDGARCKSTDQREATLRIEWQQGVRRDNLEHQRGSAISASRSTDLSKVDITRDGTSTPTAARRVPSEVLSPKDQILSTRNGATCLMRLMHIAEAGEICKDSMKNIDVGLGVSDTENIDRPPQGITISMFLPSFCRLQWTVSWLTEVRQQPSPISDFVPFVRSSSRPYREGVIPILQRDRL</sequence>
<evidence type="ECO:0000313" key="2">
    <source>
        <dbReference type="EMBL" id="GBP71436.1"/>
    </source>
</evidence>
<keyword evidence="3" id="KW-1185">Reference proteome</keyword>
<accession>A0A4C1Y6B3</accession>
<gene>
    <name evidence="2" type="ORF">EVAR_88594_1</name>
</gene>